<dbReference type="InterPro" id="IPR015424">
    <property type="entry name" value="PyrdxlP-dep_Trfase"/>
</dbReference>
<evidence type="ECO:0000313" key="11">
    <source>
        <dbReference type="EMBL" id="XBS71001.1"/>
    </source>
</evidence>
<dbReference type="InterPro" id="IPR004839">
    <property type="entry name" value="Aminotransferase_I/II_large"/>
</dbReference>
<feature type="binding site" evidence="8">
    <location>
        <position position="350"/>
    </location>
    <ligand>
        <name>substrate</name>
    </ligand>
</feature>
<feature type="binding site" evidence="8">
    <location>
        <position position="21"/>
    </location>
    <ligand>
        <name>substrate</name>
    </ligand>
</feature>
<evidence type="ECO:0000259" key="10">
    <source>
        <dbReference type="Pfam" id="PF00155"/>
    </source>
</evidence>
<evidence type="ECO:0000256" key="7">
    <source>
        <dbReference type="ARBA" id="ARBA00047715"/>
    </source>
</evidence>
<proteinExistence type="inferred from homology"/>
<feature type="binding site" evidence="8">
    <location>
        <position position="179"/>
    </location>
    <ligand>
        <name>pyridoxal 5'-phosphate</name>
        <dbReference type="ChEBI" id="CHEBI:597326"/>
    </ligand>
</feature>
<reference evidence="11" key="1">
    <citation type="submission" date="2024-06" db="EMBL/GenBank/DDBJ databases">
        <authorList>
            <person name="Coelho C."/>
            <person name="Bento M."/>
            <person name="Garcia E."/>
            <person name="Camelo A."/>
            <person name="Brandao I."/>
            <person name="Espirito Santo C."/>
            <person name="Trovao J."/>
            <person name="Verissimo A."/>
            <person name="Costa J."/>
            <person name="Tiago I."/>
        </authorList>
    </citation>
    <scope>NUCLEOTIDE SEQUENCE</scope>
    <source>
        <strain evidence="11">KWT182</strain>
    </source>
</reference>
<dbReference type="Gene3D" id="3.40.640.10">
    <property type="entry name" value="Type I PLP-dependent aspartate aminotransferase-like (Major domain)"/>
    <property type="match status" value="1"/>
</dbReference>
<comment type="similarity">
    <text evidence="8">Belongs to the class-II pyridoxal-phosphate-dependent aminotransferase family. BioF subfamily.</text>
</comment>
<feature type="modified residue" description="N6-(pyridoxal phosphate)lysine" evidence="8 9">
    <location>
        <position position="236"/>
    </location>
</feature>
<comment type="subunit">
    <text evidence="3 8">Homodimer.</text>
</comment>
<dbReference type="InterPro" id="IPR004723">
    <property type="entry name" value="AONS_Archaea/Proteobacteria"/>
</dbReference>
<evidence type="ECO:0000256" key="3">
    <source>
        <dbReference type="ARBA" id="ARBA00011738"/>
    </source>
</evidence>
<keyword evidence="4 8" id="KW-0808">Transferase</keyword>
<dbReference type="InterPro" id="IPR050087">
    <property type="entry name" value="AON_synthase_class-II"/>
</dbReference>
<evidence type="ECO:0000256" key="2">
    <source>
        <dbReference type="ARBA" id="ARBA00004746"/>
    </source>
</evidence>
<feature type="binding site" evidence="8">
    <location>
        <position position="133"/>
    </location>
    <ligand>
        <name>substrate</name>
    </ligand>
</feature>
<dbReference type="EC" id="2.3.1.47" evidence="8"/>
<dbReference type="NCBIfam" id="TIGR00858">
    <property type="entry name" value="bioF"/>
    <property type="match status" value="1"/>
</dbReference>
<dbReference type="GO" id="GO:0030170">
    <property type="term" value="F:pyridoxal phosphate binding"/>
    <property type="evidence" value="ECO:0007669"/>
    <property type="project" value="UniProtKB-UniRule"/>
</dbReference>
<evidence type="ECO:0000256" key="8">
    <source>
        <dbReference type="HAMAP-Rule" id="MF_01693"/>
    </source>
</evidence>
<dbReference type="GO" id="GO:0008710">
    <property type="term" value="F:8-amino-7-oxononanoate synthase activity"/>
    <property type="evidence" value="ECO:0007669"/>
    <property type="project" value="UniProtKB-UniRule"/>
</dbReference>
<dbReference type="InterPro" id="IPR015422">
    <property type="entry name" value="PyrdxlP-dep_Trfase_small"/>
</dbReference>
<comment type="catalytic activity">
    <reaction evidence="7 8">
        <text>6-carboxyhexanoyl-[ACP] + L-alanine + H(+) = (8S)-8-amino-7-oxononanoate + holo-[ACP] + CO2</text>
        <dbReference type="Rhea" id="RHEA:42288"/>
        <dbReference type="Rhea" id="RHEA-COMP:9685"/>
        <dbReference type="Rhea" id="RHEA-COMP:9955"/>
        <dbReference type="ChEBI" id="CHEBI:15378"/>
        <dbReference type="ChEBI" id="CHEBI:16526"/>
        <dbReference type="ChEBI" id="CHEBI:57972"/>
        <dbReference type="ChEBI" id="CHEBI:64479"/>
        <dbReference type="ChEBI" id="CHEBI:78846"/>
        <dbReference type="ChEBI" id="CHEBI:149468"/>
        <dbReference type="EC" id="2.3.1.47"/>
    </reaction>
</comment>
<comment type="pathway">
    <text evidence="2 8">Cofactor biosynthesis; biotin biosynthesis.</text>
</comment>
<keyword evidence="11" id="KW-0012">Acyltransferase</keyword>
<dbReference type="EMBL" id="CP157947">
    <property type="protein sequence ID" value="XBS71001.1"/>
    <property type="molecule type" value="Genomic_DNA"/>
</dbReference>
<evidence type="ECO:0000256" key="9">
    <source>
        <dbReference type="PIRSR" id="PIRSR604723-51"/>
    </source>
</evidence>
<dbReference type="AlphaFoldDB" id="A0AAU7QF91"/>
<comment type="function">
    <text evidence="8">Catalyzes the decarboxylative condensation of pimeloyl-[acyl-carrier protein] and L-alanine to produce 8-amino-7-oxononanoate (AON), [acyl-carrier protein], and carbon dioxide.</text>
</comment>
<dbReference type="Gene3D" id="3.90.1150.10">
    <property type="entry name" value="Aspartate Aminotransferase, domain 1"/>
    <property type="match status" value="1"/>
</dbReference>
<evidence type="ECO:0000256" key="5">
    <source>
        <dbReference type="ARBA" id="ARBA00022756"/>
    </source>
</evidence>
<dbReference type="HAMAP" id="MF_01693">
    <property type="entry name" value="BioF_aminotrans_2"/>
    <property type="match status" value="1"/>
</dbReference>
<sequence>MNWSERIEQGLQSRRQADAYRRRTAIIGGNGRSLQYQGRRYLNFSSNDYLGLARDPAIAAAWGQGALAHGVGSGGSGHVAGYSEVHRALEQRLAAWLGYDRALLFNAGYAANQGLIAALVGKGDLVLADKLSHASLLEAAILSPGQLRRFHHNDAASLRQLTRAVCSGNRLAITEGIFSMDGDGAPLTALRRCMADVDGWLLVDDAHGFGVLGEQGRGSAWQQGCHPELLVVTFGKAAGVAGAAVLCAEPVAEYLLQYARHLIYSTAMPPAQVCAIDASLDAIIRGDALRSQLQRNITRFRTGAAGLGYRLASSESAIQPLLVGENDRALQLAERLRERGCWLTAIRPPTVPAGGARLRITLTAAHQNDDIDRLLEALDDVRRPA</sequence>
<comment type="cofactor">
    <cofactor evidence="1 8 9">
        <name>pyridoxal 5'-phosphate</name>
        <dbReference type="ChEBI" id="CHEBI:597326"/>
    </cofactor>
</comment>
<dbReference type="GO" id="GO:0009102">
    <property type="term" value="P:biotin biosynthetic process"/>
    <property type="evidence" value="ECO:0007669"/>
    <property type="project" value="UniProtKB-UniRule"/>
</dbReference>
<protein>
    <recommendedName>
        <fullName evidence="8">8-amino-7-oxononanoate synthase</fullName>
        <shortName evidence="8">AONS</shortName>
        <ecNumber evidence="8">2.3.1.47</ecNumber>
    </recommendedName>
    <alternativeName>
        <fullName evidence="8">7-keto-8-amino-pelargonic acid synthase</fullName>
        <shortName evidence="8">7-KAP synthase</shortName>
        <shortName evidence="8">KAPA synthase</shortName>
    </alternativeName>
    <alternativeName>
        <fullName evidence="8">8-amino-7-ketopelargonate synthase</fullName>
    </alternativeName>
</protein>
<feature type="binding site" evidence="8">
    <location>
        <position position="207"/>
    </location>
    <ligand>
        <name>pyridoxal 5'-phosphate</name>
        <dbReference type="ChEBI" id="CHEBI:597326"/>
    </ligand>
</feature>
<dbReference type="SUPFAM" id="SSF53383">
    <property type="entry name" value="PLP-dependent transferases"/>
    <property type="match status" value="1"/>
</dbReference>
<name>A0AAU7QF91_9GAMM</name>
<evidence type="ECO:0000256" key="6">
    <source>
        <dbReference type="ARBA" id="ARBA00022898"/>
    </source>
</evidence>
<dbReference type="PANTHER" id="PTHR13693">
    <property type="entry name" value="CLASS II AMINOTRANSFERASE/8-AMINO-7-OXONONANOATE SYNTHASE"/>
    <property type="match status" value="1"/>
</dbReference>
<evidence type="ECO:0000256" key="1">
    <source>
        <dbReference type="ARBA" id="ARBA00001933"/>
    </source>
</evidence>
<keyword evidence="6 8" id="KW-0663">Pyridoxal phosphate</keyword>
<evidence type="ECO:0000256" key="4">
    <source>
        <dbReference type="ARBA" id="ARBA00022679"/>
    </source>
</evidence>
<accession>A0AAU7QF91</accession>
<dbReference type="InterPro" id="IPR022834">
    <property type="entry name" value="AONS_Proteobacteria"/>
</dbReference>
<organism evidence="11">
    <name type="scientific">Acerihabitans sp. KWT182</name>
    <dbReference type="NCBI Taxonomy" id="3157919"/>
    <lineage>
        <taxon>Bacteria</taxon>
        <taxon>Pseudomonadati</taxon>
        <taxon>Pseudomonadota</taxon>
        <taxon>Gammaproteobacteria</taxon>
        <taxon>Enterobacterales</taxon>
        <taxon>Pectobacteriaceae</taxon>
        <taxon>Acerihabitans</taxon>
    </lineage>
</organism>
<feature type="binding site" evidence="8">
    <location>
        <begin position="108"/>
        <end position="109"/>
    </location>
    <ligand>
        <name>pyridoxal 5'-phosphate</name>
        <dbReference type="ChEBI" id="CHEBI:597326"/>
    </ligand>
</feature>
<dbReference type="PANTHER" id="PTHR13693:SF100">
    <property type="entry name" value="8-AMINO-7-OXONONANOATE SYNTHASE"/>
    <property type="match status" value="1"/>
</dbReference>
<keyword evidence="5 8" id="KW-0093">Biotin biosynthesis</keyword>
<dbReference type="InterPro" id="IPR015421">
    <property type="entry name" value="PyrdxlP-dep_Trfase_major"/>
</dbReference>
<gene>
    <name evidence="8 11" type="primary">bioF</name>
    <name evidence="11" type="ORF">ABK905_08300</name>
</gene>
<feature type="domain" description="Aminotransferase class I/classII large" evidence="10">
    <location>
        <begin position="41"/>
        <end position="378"/>
    </location>
</feature>
<dbReference type="Pfam" id="PF00155">
    <property type="entry name" value="Aminotran_1_2"/>
    <property type="match status" value="1"/>
</dbReference>
<feature type="binding site" evidence="8">
    <location>
        <position position="233"/>
    </location>
    <ligand>
        <name>pyridoxal 5'-phosphate</name>
        <dbReference type="ChEBI" id="CHEBI:597326"/>
    </ligand>
</feature>